<dbReference type="PROSITE" id="PS50002">
    <property type="entry name" value="SH3"/>
    <property type="match status" value="1"/>
</dbReference>
<evidence type="ECO:0000313" key="7">
    <source>
        <dbReference type="Proteomes" id="UP001498398"/>
    </source>
</evidence>
<name>A0ABR1JFF5_9AGAR</name>
<feature type="compositionally biased region" description="Polar residues" evidence="3">
    <location>
        <begin position="1823"/>
        <end position="1840"/>
    </location>
</feature>
<dbReference type="Proteomes" id="UP001498398">
    <property type="component" value="Unassembled WGS sequence"/>
</dbReference>
<keyword evidence="7" id="KW-1185">Reference proteome</keyword>
<organism evidence="6 7">
    <name type="scientific">Marasmiellus scandens</name>
    <dbReference type="NCBI Taxonomy" id="2682957"/>
    <lineage>
        <taxon>Eukaryota</taxon>
        <taxon>Fungi</taxon>
        <taxon>Dikarya</taxon>
        <taxon>Basidiomycota</taxon>
        <taxon>Agaricomycotina</taxon>
        <taxon>Agaricomycetes</taxon>
        <taxon>Agaricomycetidae</taxon>
        <taxon>Agaricales</taxon>
        <taxon>Marasmiineae</taxon>
        <taxon>Omphalotaceae</taxon>
        <taxon>Marasmiellus</taxon>
    </lineage>
</organism>
<feature type="region of interest" description="Disordered" evidence="3">
    <location>
        <begin position="457"/>
        <end position="524"/>
    </location>
</feature>
<dbReference type="Gene3D" id="1.10.472.80">
    <property type="entry name" value="Ypt/Rab-GAP domain of gyp1p, domain 3"/>
    <property type="match status" value="1"/>
</dbReference>
<protein>
    <recommendedName>
        <fullName evidence="8">SH3 domain-containing protein</fullName>
    </recommendedName>
</protein>
<feature type="compositionally biased region" description="Polar residues" evidence="3">
    <location>
        <begin position="1020"/>
        <end position="1040"/>
    </location>
</feature>
<feature type="compositionally biased region" description="Gly residues" evidence="3">
    <location>
        <begin position="945"/>
        <end position="959"/>
    </location>
</feature>
<feature type="compositionally biased region" description="Polar residues" evidence="3">
    <location>
        <begin position="2029"/>
        <end position="2059"/>
    </location>
</feature>
<feature type="compositionally biased region" description="Low complexity" evidence="3">
    <location>
        <begin position="879"/>
        <end position="893"/>
    </location>
</feature>
<feature type="compositionally biased region" description="Low complexity" evidence="3">
    <location>
        <begin position="838"/>
        <end position="871"/>
    </location>
</feature>
<feature type="compositionally biased region" description="Polar residues" evidence="3">
    <location>
        <begin position="1978"/>
        <end position="2006"/>
    </location>
</feature>
<dbReference type="SUPFAM" id="SSF47923">
    <property type="entry name" value="Ypt/Rab-GAP domain of gyp1p"/>
    <property type="match status" value="2"/>
</dbReference>
<feature type="compositionally biased region" description="Polar residues" evidence="3">
    <location>
        <begin position="750"/>
        <end position="760"/>
    </location>
</feature>
<feature type="compositionally biased region" description="Low complexity" evidence="3">
    <location>
        <begin position="1091"/>
        <end position="1103"/>
    </location>
</feature>
<dbReference type="SUPFAM" id="SSF50044">
    <property type="entry name" value="SH3-domain"/>
    <property type="match status" value="1"/>
</dbReference>
<dbReference type="InterPro" id="IPR036028">
    <property type="entry name" value="SH3-like_dom_sf"/>
</dbReference>
<reference evidence="6 7" key="1">
    <citation type="submission" date="2024-01" db="EMBL/GenBank/DDBJ databases">
        <title>A draft genome for the cacao thread blight pathogen Marasmiellus scandens.</title>
        <authorList>
            <person name="Baruah I.K."/>
            <person name="Leung J."/>
            <person name="Bukari Y."/>
            <person name="Amoako-Attah I."/>
            <person name="Meinhardt L.W."/>
            <person name="Bailey B.A."/>
            <person name="Cohen S.P."/>
        </authorList>
    </citation>
    <scope>NUCLEOTIDE SEQUENCE [LARGE SCALE GENOMIC DNA]</scope>
    <source>
        <strain evidence="6 7">GH-19</strain>
    </source>
</reference>
<feature type="region of interest" description="Disordered" evidence="3">
    <location>
        <begin position="1262"/>
        <end position="1404"/>
    </location>
</feature>
<dbReference type="Pfam" id="PF07653">
    <property type="entry name" value="SH3_2"/>
    <property type="match status" value="1"/>
</dbReference>
<feature type="compositionally biased region" description="Pro residues" evidence="3">
    <location>
        <begin position="486"/>
        <end position="502"/>
    </location>
</feature>
<feature type="compositionally biased region" description="Low complexity" evidence="3">
    <location>
        <begin position="1560"/>
        <end position="1583"/>
    </location>
</feature>
<dbReference type="PANTHER" id="PTHR47219">
    <property type="entry name" value="RAB GTPASE-ACTIVATING PROTEIN 1-LIKE"/>
    <property type="match status" value="1"/>
</dbReference>
<comment type="caution">
    <text evidence="6">The sequence shown here is derived from an EMBL/GenBank/DDBJ whole genome shotgun (WGS) entry which is preliminary data.</text>
</comment>
<feature type="compositionally biased region" description="Polar residues" evidence="3">
    <location>
        <begin position="599"/>
        <end position="630"/>
    </location>
</feature>
<feature type="region of interest" description="Disordered" evidence="3">
    <location>
        <begin position="984"/>
        <end position="1173"/>
    </location>
</feature>
<feature type="compositionally biased region" description="Basic and acidic residues" evidence="3">
    <location>
        <begin position="2190"/>
        <end position="2205"/>
    </location>
</feature>
<dbReference type="EMBL" id="JBANRG010000021">
    <property type="protein sequence ID" value="KAK7456364.1"/>
    <property type="molecule type" value="Genomic_DNA"/>
</dbReference>
<feature type="compositionally biased region" description="Low complexity" evidence="3">
    <location>
        <begin position="1069"/>
        <end position="1083"/>
    </location>
</feature>
<gene>
    <name evidence="6" type="ORF">VKT23_010611</name>
</gene>
<feature type="region of interest" description="Disordered" evidence="3">
    <location>
        <begin position="1518"/>
        <end position="1537"/>
    </location>
</feature>
<dbReference type="InterPro" id="IPR050302">
    <property type="entry name" value="Rab_GAP_TBC_domain"/>
</dbReference>
<feature type="compositionally biased region" description="Low complexity" evidence="3">
    <location>
        <begin position="667"/>
        <end position="678"/>
    </location>
</feature>
<dbReference type="Gene3D" id="1.10.8.270">
    <property type="entry name" value="putative rabgap domain of human tbc1 domain family member 14 like domains"/>
    <property type="match status" value="1"/>
</dbReference>
<feature type="compositionally biased region" description="Low complexity" evidence="3">
    <location>
        <begin position="1278"/>
        <end position="1340"/>
    </location>
</feature>
<feature type="region of interest" description="Disordered" evidence="3">
    <location>
        <begin position="166"/>
        <end position="247"/>
    </location>
</feature>
<dbReference type="InterPro" id="IPR001452">
    <property type="entry name" value="SH3_domain"/>
</dbReference>
<feature type="compositionally biased region" description="Polar residues" evidence="3">
    <location>
        <begin position="1601"/>
        <end position="1614"/>
    </location>
</feature>
<feature type="compositionally biased region" description="Polar residues" evidence="3">
    <location>
        <begin position="457"/>
        <end position="472"/>
    </location>
</feature>
<feature type="compositionally biased region" description="Low complexity" evidence="3">
    <location>
        <begin position="1896"/>
        <end position="1931"/>
    </location>
</feature>
<sequence>MDAAQLSRWTRFAAKGGIGKCTATQDCIAEGEGDLMFMKDDVITVLMQTDVDGVYLGYCEGVVGHFQSQHVQFHSKLKRPVMTKRNSSASRPSSSSGIAQTKSPTPSMFSAVTASPTPGTPPTPNANGASPNTPNTPVTPNTPSYTSGGDGRRASVVYTGEPLMASASTSSSISAASDVEEPRTHVPTNSVTSFASSVSSKYSTPSHYSSPSVQSFQSLGLPNPHASPKMQTHSPSPSMSSVSTVHTTHTTHTFASASSARSGSTLDVDYGLPRTTSPYSMSSLGHGSGSGSSHGHGNWQQGHGVSASVSSTGSAVHLPTSTAEAVRPNRKDSIGALGLGRNPSASLKSVRSMESFRTADTHEENSYLDEGDVDEGDFEMVAPHGIPGSLMPGGRLMPPAMSALGFAGVQAPGMQRSISASTSAGSGSAGSVSASTSGSGSGYGVAPIGMSRSISTGSAFGTTVPPTLNPISPSELDPQFNFEPQRPAPVPPSQPPPAPQTKPPQLNRSTSQKSVASVASAVSATSDGEVGIGLSLMASLGGDDSEDDSEYGGGDETVRMEGKFDDDDDEGGLSYDQSQSQFALLSASTSANSSVAFDTPTTPHFNPQQTSKPNIPNPISTLGHSQLRNFSSSTSTPQYQSQTPSPALSTHSAVSTSQSVRSHAISEGESSTYSHSTSEGGGGGRGLDSPIAAFPRPPAANEMEVRRLSLMMQQQHGQQLQQISQEVPLPPIQPQQRNLGSAMGGRSFGAASTASVSSWGSIGRAAGKGHVYHPSDASFVSGSGAASVFGSGSGSASVSRSVSTSRSRSSSSSSSGGTSTTHPHTGYMPPVPTHHQQGSVGSASASGSVASPGGRQAQAQGGPSFSPFASSFPPPPLPGHTSSGSFSSMATGSPKASPTPGSFVPAFIQGHQSQQSVQHQQPPLSPSAFSTRSNSTSHSASSSTGPGGGGGSVGSGSAGGEDWEGASDIYDNYLYRYSVASKMSGWSVPGSPSPSWSGVPFPGAPGTPSGGMGSWSGPGNSNRLSAATMNSMRSRKQSATSLSGSGSGIGLPPGIMRRPSDFGVGSGEAAAGVQTTTTTTGPAPVTPPPRSMSLSVSSSGSPPRNQVQNQNQGLRVDPSSQSQQADVLPSPVSPVSAVSSSVNSHHSFSGGRQSQGDIQAIEESQRPLMSRQNSLSSMNLLDISLTSSLGSPNKFIVVNGGTDSERSGSPSASEYTSASEDDHDDDDPRKRKPGRLTMMEAHAAALIAPENAVVVNTTTRLNISKSPGLSPGPGSGFGSASTGDTLSASPRLTPSSLSTPLTAAEAQARLAASNSSTTTLLASPSPSSLSISSSTTTLNPVTSSPPTKNRPTPLDFANPTRKPKEDRTSQLSAHSTTSLHPSPLLHTRWGSPISSAGLSSSSAGTGSGYGYDDGDMDMSLAGGIASALRQRSFTKKDKGNKDVIEEKDGEVVERSMSLDLDGERFQSMSTAMDKSMTSTVMTTTEGDEHSEHRFIIEDDEELPLHARDGEMDMSMDTMETSETGETIKEKEKDKRMSLGRIITETPTITMKHSSPPLPPQIGIISDSPGSDPSPYSASDLPLDLLPPPSPSSYPPPPPSPITSQSMGQSQSSHLRPTLNELRGYTPGQGQRQSLFLPHPNAPKPPTSGEGMGPMFIRGPASTPSPAGPDPRKVAANVLKMVLSSPPPPQPSGMLPPPSSAPIRGANGRVPPPPPPTYLGPTIYARVDIDLASSTGPVPITFGTQPMGPPPPPQHPQFAYPPPVVNVGNSPRASPSPSLPPPSTPQTPTPPPQSQSHERTSPFQGSIPVSGRDSPVETDLDLGSGNNVPRRSATTATSSPRQPEHPGSPGKGGSTTESDAPKPRPRSRSFSAFGFRSSASSSSAPVPAVPTREGINSPLRPRVSSTSVVSSSNTPPSTTSPNTSPSRPSSLTKQPSNTKLRTAAGPSPLSFPQNNIVLMSGMGGIKPPANPLASSPSPKTATFPSSLRKVTSASSLRDSGSRASISRTIGDVGATSPPSSPRTNRTSSRKQSMQSTTSDGHTLDTQSPKSPTFPSRSLTGDSDIMSVRSNAVSPPPSLAAPPSLHTKLSLPNLQRIAPSRQGSLSSLPSPRATEPETVQVKDMDFELVRPTLGFAQPSARSSVDSGIGIPRGPDGRPDPSLFLRADSPAVSISSGMSGGSRGDVAPRPKLRSSDNEASNESHRQREQKWMTIMGSVPPSQSRKSKKVRKLLGDGVPSSVRYLVWSHLTDCKAKNVRGVYANFVKRARVPSFQDIDRDVKQCFGEHPHLQTTEGPLLSLLQAYLTMVPDVRYSTGLTLISGQLLLLAPEEDAFWIFVTMMDSSLRPYFSPNSTQLEVDSALFSRALEANDAQVSKKILVDMSMNPAHICAPWFTSLFVGTIPADYVNRVWDLFLYEGVPFLIRAGLAITTCCRRAILEATSENAVLQYLKRPSSTWLPPSPEAFVTLALSFKVKDDDVRKQRVKMEAQVKRQVQAPPRSTGGAISLPRS</sequence>
<dbReference type="Gene3D" id="2.30.30.40">
    <property type="entry name" value="SH3 Domains"/>
    <property type="match status" value="1"/>
</dbReference>
<feature type="compositionally biased region" description="Low complexity" evidence="3">
    <location>
        <begin position="1867"/>
        <end position="1884"/>
    </location>
</feature>
<dbReference type="InterPro" id="IPR000195">
    <property type="entry name" value="Rab-GAP-TBC_dom"/>
</dbReference>
<evidence type="ECO:0000256" key="2">
    <source>
        <dbReference type="PROSITE-ProRule" id="PRU00192"/>
    </source>
</evidence>
<evidence type="ECO:0000259" key="5">
    <source>
        <dbReference type="PROSITE" id="PS50086"/>
    </source>
</evidence>
<feature type="compositionally biased region" description="Low complexity" evidence="3">
    <location>
        <begin position="777"/>
        <end position="821"/>
    </location>
</feature>
<dbReference type="PROSITE" id="PS50086">
    <property type="entry name" value="TBC_RABGAP"/>
    <property type="match status" value="1"/>
</dbReference>
<feature type="compositionally biased region" description="Low complexity" evidence="3">
    <location>
        <begin position="419"/>
        <end position="438"/>
    </location>
</feature>
<dbReference type="PANTHER" id="PTHR47219:SF9">
    <property type="entry name" value="GTPASE ACTIVATING PROTEIN AND CENTROSOME-ASSOCIATED, ISOFORM B"/>
    <property type="match status" value="1"/>
</dbReference>
<evidence type="ECO:0000313" key="6">
    <source>
        <dbReference type="EMBL" id="KAK7456364.1"/>
    </source>
</evidence>
<feature type="domain" description="Rab-GAP TBC" evidence="5">
    <location>
        <begin position="2233"/>
        <end position="2415"/>
    </location>
</feature>
<feature type="compositionally biased region" description="Low complexity" evidence="3">
    <location>
        <begin position="909"/>
        <end position="944"/>
    </location>
</feature>
<feature type="compositionally biased region" description="Polar residues" evidence="3">
    <location>
        <begin position="1104"/>
        <end position="1125"/>
    </location>
</feature>
<feature type="compositionally biased region" description="Low complexity" evidence="3">
    <location>
        <begin position="631"/>
        <end position="646"/>
    </location>
</feature>
<evidence type="ECO:0000259" key="4">
    <source>
        <dbReference type="PROSITE" id="PS50002"/>
    </source>
</evidence>
<feature type="compositionally biased region" description="Pro residues" evidence="3">
    <location>
        <begin position="1746"/>
        <end position="1763"/>
    </location>
</feature>
<feature type="compositionally biased region" description="Low complexity" evidence="3">
    <location>
        <begin position="125"/>
        <end position="147"/>
    </location>
</feature>
<feature type="region of interest" description="Disordered" evidence="3">
    <location>
        <begin position="1544"/>
        <end position="1720"/>
    </location>
</feature>
<feature type="compositionally biased region" description="Pro residues" evidence="3">
    <location>
        <begin position="1584"/>
        <end position="1600"/>
    </location>
</feature>
<feature type="compositionally biased region" description="Polar residues" evidence="3">
    <location>
        <begin position="1341"/>
        <end position="1350"/>
    </location>
</feature>
<feature type="compositionally biased region" description="Polar residues" evidence="3">
    <location>
        <begin position="1369"/>
        <end position="1380"/>
    </location>
</feature>
<proteinExistence type="predicted"/>
<feature type="compositionally biased region" description="Low complexity" evidence="3">
    <location>
        <begin position="232"/>
        <end position="247"/>
    </location>
</feature>
<feature type="region of interest" description="Disordered" evidence="3">
    <location>
        <begin position="537"/>
        <end position="963"/>
    </location>
</feature>
<feature type="region of interest" description="Disordered" evidence="3">
    <location>
        <begin position="418"/>
        <end position="442"/>
    </location>
</feature>
<feature type="region of interest" description="Disordered" evidence="3">
    <location>
        <begin position="1185"/>
        <end position="1236"/>
    </location>
</feature>
<feature type="compositionally biased region" description="Low complexity" evidence="3">
    <location>
        <begin position="2014"/>
        <end position="2025"/>
    </location>
</feature>
<feature type="region of interest" description="Disordered" evidence="3">
    <location>
        <begin position="78"/>
        <end position="154"/>
    </location>
</feature>
<feature type="compositionally biased region" description="Low complexity" evidence="3">
    <location>
        <begin position="984"/>
        <end position="1001"/>
    </location>
</feature>
<feature type="compositionally biased region" description="Low complexity" evidence="3">
    <location>
        <begin position="713"/>
        <end position="725"/>
    </location>
</feature>
<feature type="compositionally biased region" description="Low complexity" evidence="3">
    <location>
        <begin position="514"/>
        <end position="524"/>
    </location>
</feature>
<evidence type="ECO:0008006" key="8">
    <source>
        <dbReference type="Google" id="ProtNLM"/>
    </source>
</evidence>
<feature type="compositionally biased region" description="Polar residues" evidence="3">
    <location>
        <begin position="647"/>
        <end position="661"/>
    </location>
</feature>
<dbReference type="Pfam" id="PF00566">
    <property type="entry name" value="RabGAP-TBC"/>
    <property type="match status" value="1"/>
</dbReference>
<feature type="region of interest" description="Disordered" evidence="3">
    <location>
        <begin position="2099"/>
        <end position="2121"/>
    </location>
</feature>
<feature type="compositionally biased region" description="Low complexity" evidence="3">
    <location>
        <begin position="166"/>
        <end position="177"/>
    </location>
</feature>
<feature type="compositionally biased region" description="Low complexity" evidence="3">
    <location>
        <begin position="1127"/>
        <end position="1149"/>
    </location>
</feature>
<dbReference type="InterPro" id="IPR035969">
    <property type="entry name" value="Rab-GAP_TBC_sf"/>
</dbReference>
<feature type="region of interest" description="Disordered" evidence="3">
    <location>
        <begin position="1732"/>
        <end position="2084"/>
    </location>
</feature>
<feature type="compositionally biased region" description="Pro residues" evidence="3">
    <location>
        <begin position="1776"/>
        <end position="1792"/>
    </location>
</feature>
<evidence type="ECO:0000256" key="1">
    <source>
        <dbReference type="ARBA" id="ARBA00022443"/>
    </source>
</evidence>
<feature type="compositionally biased region" description="Low complexity" evidence="3">
    <location>
        <begin position="190"/>
        <end position="218"/>
    </location>
</feature>
<feature type="compositionally biased region" description="Low complexity" evidence="3">
    <location>
        <begin position="295"/>
        <end position="313"/>
    </location>
</feature>
<feature type="region of interest" description="Disordered" evidence="3">
    <location>
        <begin position="252"/>
        <end position="271"/>
    </location>
</feature>
<feature type="compositionally biased region" description="Basic and acidic residues" evidence="3">
    <location>
        <begin position="1525"/>
        <end position="1536"/>
    </location>
</feature>
<feature type="compositionally biased region" description="Polar residues" evidence="3">
    <location>
        <begin position="1207"/>
        <end position="1218"/>
    </location>
</feature>
<feature type="compositionally biased region" description="Low complexity" evidence="3">
    <location>
        <begin position="87"/>
        <end position="96"/>
    </location>
</feature>
<feature type="compositionally biased region" description="Pro residues" evidence="3">
    <location>
        <begin position="1684"/>
        <end position="1699"/>
    </location>
</feature>
<feature type="region of interest" description="Disordered" evidence="3">
    <location>
        <begin position="2135"/>
        <end position="2205"/>
    </location>
</feature>
<feature type="region of interest" description="Disordered" evidence="3">
    <location>
        <begin position="2484"/>
        <end position="2507"/>
    </location>
</feature>
<dbReference type="CDD" id="cd00174">
    <property type="entry name" value="SH3"/>
    <property type="match status" value="1"/>
</dbReference>
<feature type="compositionally biased region" description="Low complexity" evidence="3">
    <location>
        <begin position="577"/>
        <end position="596"/>
    </location>
</feature>
<evidence type="ECO:0000256" key="3">
    <source>
        <dbReference type="SAM" id="MobiDB-lite"/>
    </source>
</evidence>
<feature type="domain" description="SH3" evidence="4">
    <location>
        <begin position="16"/>
        <end position="76"/>
    </location>
</feature>
<feature type="compositionally biased region" description="Low complexity" evidence="3">
    <location>
        <begin position="1394"/>
        <end position="1404"/>
    </location>
</feature>
<keyword evidence="1 2" id="KW-0728">SH3 domain</keyword>
<feature type="region of interest" description="Disordered" evidence="3">
    <location>
        <begin position="279"/>
        <end position="313"/>
    </location>
</feature>
<accession>A0ABR1JFF5</accession>
<feature type="compositionally biased region" description="Polar residues" evidence="3">
    <location>
        <begin position="97"/>
        <end position="108"/>
    </location>
</feature>